<feature type="region of interest" description="Disordered" evidence="5">
    <location>
        <begin position="1"/>
        <end position="65"/>
    </location>
</feature>
<dbReference type="PANTHER" id="PTHR35046:SF9">
    <property type="entry name" value="RNA-DIRECTED DNA POLYMERASE"/>
    <property type="match status" value="1"/>
</dbReference>
<reference evidence="7" key="1">
    <citation type="journal article" date="2020" name="Nat. Genet.">
        <title>Genomic diversifications of five Gossypium allopolyploid species and their impact on cotton improvement.</title>
        <authorList>
            <person name="Chen Z.J."/>
            <person name="Sreedasyam A."/>
            <person name="Ando A."/>
            <person name="Song Q."/>
            <person name="De Santiago L.M."/>
            <person name="Hulse-Kemp A.M."/>
            <person name="Ding M."/>
            <person name="Ye W."/>
            <person name="Kirkbride R.C."/>
            <person name="Jenkins J."/>
            <person name="Plott C."/>
            <person name="Lovell J."/>
            <person name="Lin Y.M."/>
            <person name="Vaughn R."/>
            <person name="Liu B."/>
            <person name="Simpson S."/>
            <person name="Scheffler B.E."/>
            <person name="Wen L."/>
            <person name="Saski C.A."/>
            <person name="Grover C.E."/>
            <person name="Hu G."/>
            <person name="Conover J.L."/>
            <person name="Carlson J.W."/>
            <person name="Shu S."/>
            <person name="Boston L.B."/>
            <person name="Williams M."/>
            <person name="Peterson D.G."/>
            <person name="McGee K."/>
            <person name="Jones D.C."/>
            <person name="Wendel J.F."/>
            <person name="Stelly D.M."/>
            <person name="Grimwood J."/>
            <person name="Schmutz J."/>
        </authorList>
    </citation>
    <scope>NUCLEOTIDE SEQUENCE [LARGE SCALE GENOMIC DNA]</scope>
    <source>
        <strain evidence="7">cv. TM-1</strain>
    </source>
</reference>
<dbReference type="Gene3D" id="3.30.70.270">
    <property type="match status" value="1"/>
</dbReference>
<evidence type="ECO:0000256" key="2">
    <source>
        <dbReference type="ARBA" id="ARBA00022750"/>
    </source>
</evidence>
<dbReference type="CDD" id="cd09274">
    <property type="entry name" value="RNase_HI_RT_Ty3"/>
    <property type="match status" value="1"/>
</dbReference>
<dbReference type="Gene3D" id="4.10.60.10">
    <property type="entry name" value="Zinc finger, CCHC-type"/>
    <property type="match status" value="1"/>
</dbReference>
<dbReference type="InterPro" id="IPR041577">
    <property type="entry name" value="RT_RNaseH_2"/>
</dbReference>
<dbReference type="PANTHER" id="PTHR35046">
    <property type="entry name" value="ZINC KNUCKLE (CCHC-TYPE) FAMILY PROTEIN"/>
    <property type="match status" value="1"/>
</dbReference>
<keyword evidence="3" id="KW-0238">DNA-binding</keyword>
<feature type="region of interest" description="Disordered" evidence="5">
    <location>
        <begin position="102"/>
        <end position="124"/>
    </location>
</feature>
<sequence>MVHVAIKVEKQLKRKSSSRTFPSTNNLQRWNQGTSKKDFSNRTKDHPLSSKVSKPVGETSKGKEVAIPNRSREIKCFKCLGRGHIASQCPNQTNMIVRANGEIESEEEDDEEPDEMAEKEEEDELEYTVDGEILVIKRILSLQSVENEQQRENIFHTRCHVQGKVCSLIVDGGSCTNVASTLMVEKLGLPTTKHPQPYKLQWLNDGGELKVTKQVLVPFTIGKYSDEVLCDVVPMHAGHMLLGRPWQFDCKVIHDGFTNRYTFKYDGKNVTLVPMTPRQVYEDQLKLRESVEKFRENEFEDVFPEDIPNGLPPIRGIEHQIDFIPGASIPNRLAYRTNPGETKELQKQVNELIEKGYIRESLSPCVVLVLLVPKKDGTWRFVVGSEGLEVDQEKVKAIREWPRPTSISQVRSFHGLASFYRRFVPNFSTLAAPLTSVIKKSSAFYWNEEQEKSFIAIKSCLTNAPLLVLPDFAKMFEVECDASGVGIGAVLTQDGRPVAYFSEKLNGAVLNYPTYDKEMYALIRALETWQHYLWPKEFVIHSDHEELYDGDIDFGDIYKSCENKAVDKYFRFDGFLFRESKLCVPQGSIRKLLVNEAHDGGLMGHFGVAKTLSTLHEHFFWPGMRKDVERVCSQCSDLGTNRLEEGGNDAIEPHELSSANDVSLELPKGPITRARAKKFKDAISALVDRVWGESVAGLFESSWTNKMSKSCTLLKALQV</sequence>
<keyword evidence="4" id="KW-0479">Metal-binding</keyword>
<feature type="domain" description="CCHC-type" evidence="6">
    <location>
        <begin position="75"/>
        <end position="91"/>
    </location>
</feature>
<evidence type="ECO:0000256" key="4">
    <source>
        <dbReference type="PROSITE-ProRule" id="PRU00047"/>
    </source>
</evidence>
<feature type="compositionally biased region" description="Basic and acidic residues" evidence="5">
    <location>
        <begin position="1"/>
        <end position="11"/>
    </location>
</feature>
<dbReference type="InterPro" id="IPR041588">
    <property type="entry name" value="Integrase_H2C2"/>
</dbReference>
<feature type="compositionally biased region" description="Acidic residues" evidence="5">
    <location>
        <begin position="103"/>
        <end position="124"/>
    </location>
</feature>
<evidence type="ECO:0000256" key="3">
    <source>
        <dbReference type="ARBA" id="ARBA00023125"/>
    </source>
</evidence>
<keyword evidence="2" id="KW-0378">Hydrolase</keyword>
<reference evidence="8" key="2">
    <citation type="submission" date="2025-08" db="UniProtKB">
        <authorList>
            <consortium name="RefSeq"/>
        </authorList>
    </citation>
    <scope>IDENTIFICATION</scope>
</reference>
<dbReference type="Proteomes" id="UP000818029">
    <property type="component" value="Chromosome D05"/>
</dbReference>
<dbReference type="SUPFAM" id="SSF57756">
    <property type="entry name" value="Retrovirus zinc finger-like domains"/>
    <property type="match status" value="1"/>
</dbReference>
<evidence type="ECO:0000256" key="1">
    <source>
        <dbReference type="ARBA" id="ARBA00022670"/>
    </source>
</evidence>
<dbReference type="SUPFAM" id="SSF50630">
    <property type="entry name" value="Acid proteases"/>
    <property type="match status" value="1"/>
</dbReference>
<dbReference type="Gene3D" id="1.10.340.70">
    <property type="match status" value="1"/>
</dbReference>
<evidence type="ECO:0000313" key="7">
    <source>
        <dbReference type="Proteomes" id="UP000818029"/>
    </source>
</evidence>
<proteinExistence type="predicted"/>
<dbReference type="Pfam" id="PF17919">
    <property type="entry name" value="RT_RNaseH_2"/>
    <property type="match status" value="1"/>
</dbReference>
<dbReference type="InterPro" id="IPR043502">
    <property type="entry name" value="DNA/RNA_pol_sf"/>
</dbReference>
<gene>
    <name evidence="8" type="primary">LOC107943518</name>
</gene>
<evidence type="ECO:0000313" key="8">
    <source>
        <dbReference type="RefSeq" id="XP_040948647.1"/>
    </source>
</evidence>
<keyword evidence="4" id="KW-0863">Zinc-finger</keyword>
<dbReference type="SUPFAM" id="SSF56672">
    <property type="entry name" value="DNA/RNA polymerases"/>
    <property type="match status" value="1"/>
</dbReference>
<dbReference type="CDD" id="cd00303">
    <property type="entry name" value="retropepsin_like"/>
    <property type="match status" value="1"/>
</dbReference>
<accession>A0ABM3A189</accession>
<keyword evidence="4" id="KW-0862">Zinc</keyword>
<protein>
    <recommendedName>
        <fullName evidence="6">CCHC-type domain-containing protein</fullName>
    </recommendedName>
</protein>
<dbReference type="InterPro" id="IPR043128">
    <property type="entry name" value="Rev_trsase/Diguanyl_cyclase"/>
</dbReference>
<name>A0ABM3A189_GOSHI</name>
<feature type="compositionally biased region" description="Polar residues" evidence="5">
    <location>
        <begin position="18"/>
        <end position="34"/>
    </location>
</feature>
<dbReference type="InterPro" id="IPR021109">
    <property type="entry name" value="Peptidase_aspartic_dom_sf"/>
</dbReference>
<keyword evidence="2" id="KW-0064">Aspartyl protease</keyword>
<dbReference type="InterPro" id="IPR001878">
    <property type="entry name" value="Znf_CCHC"/>
</dbReference>
<dbReference type="GeneID" id="107943518"/>
<dbReference type="Pfam" id="PF17921">
    <property type="entry name" value="Integrase_H2C2"/>
    <property type="match status" value="1"/>
</dbReference>
<dbReference type="PROSITE" id="PS50158">
    <property type="entry name" value="ZF_CCHC"/>
    <property type="match status" value="1"/>
</dbReference>
<dbReference type="RefSeq" id="XP_040948647.1">
    <property type="nucleotide sequence ID" value="XM_041092713.1"/>
</dbReference>
<keyword evidence="1" id="KW-0645">Protease</keyword>
<dbReference type="Gene3D" id="2.40.70.10">
    <property type="entry name" value="Acid Proteases"/>
    <property type="match status" value="1"/>
</dbReference>
<dbReference type="InterPro" id="IPR036875">
    <property type="entry name" value="Znf_CCHC_sf"/>
</dbReference>
<evidence type="ECO:0000256" key="5">
    <source>
        <dbReference type="SAM" id="MobiDB-lite"/>
    </source>
</evidence>
<keyword evidence="7" id="KW-1185">Reference proteome</keyword>
<feature type="compositionally biased region" description="Basic and acidic residues" evidence="5">
    <location>
        <begin position="35"/>
        <end position="48"/>
    </location>
</feature>
<organism evidence="7 8">
    <name type="scientific">Gossypium hirsutum</name>
    <name type="common">Upland cotton</name>
    <name type="synonym">Gossypium mexicanum</name>
    <dbReference type="NCBI Taxonomy" id="3635"/>
    <lineage>
        <taxon>Eukaryota</taxon>
        <taxon>Viridiplantae</taxon>
        <taxon>Streptophyta</taxon>
        <taxon>Embryophyta</taxon>
        <taxon>Tracheophyta</taxon>
        <taxon>Spermatophyta</taxon>
        <taxon>Magnoliopsida</taxon>
        <taxon>eudicotyledons</taxon>
        <taxon>Gunneridae</taxon>
        <taxon>Pentapetalae</taxon>
        <taxon>rosids</taxon>
        <taxon>malvids</taxon>
        <taxon>Malvales</taxon>
        <taxon>Malvaceae</taxon>
        <taxon>Malvoideae</taxon>
        <taxon>Gossypium</taxon>
    </lineage>
</organism>
<evidence type="ECO:0000259" key="6">
    <source>
        <dbReference type="PROSITE" id="PS50158"/>
    </source>
</evidence>
<dbReference type="SMART" id="SM00343">
    <property type="entry name" value="ZnF_C2HC"/>
    <property type="match status" value="1"/>
</dbReference>